<feature type="compositionally biased region" description="Basic and acidic residues" evidence="2">
    <location>
        <begin position="108"/>
        <end position="124"/>
    </location>
</feature>
<feature type="compositionally biased region" description="Polar residues" evidence="2">
    <location>
        <begin position="1711"/>
        <end position="1726"/>
    </location>
</feature>
<feature type="compositionally biased region" description="Basic and acidic residues" evidence="2">
    <location>
        <begin position="925"/>
        <end position="934"/>
    </location>
</feature>
<feature type="compositionally biased region" description="Polar residues" evidence="2">
    <location>
        <begin position="181"/>
        <end position="190"/>
    </location>
</feature>
<feature type="compositionally biased region" description="Low complexity" evidence="2">
    <location>
        <begin position="630"/>
        <end position="640"/>
    </location>
</feature>
<name>A0A815LB73_9BILA</name>
<feature type="region of interest" description="Disordered" evidence="2">
    <location>
        <begin position="630"/>
        <end position="655"/>
    </location>
</feature>
<feature type="region of interest" description="Disordered" evidence="2">
    <location>
        <begin position="2664"/>
        <end position="2683"/>
    </location>
</feature>
<evidence type="ECO:0000256" key="1">
    <source>
        <dbReference type="SAM" id="Coils"/>
    </source>
</evidence>
<feature type="compositionally biased region" description="Low complexity" evidence="2">
    <location>
        <begin position="191"/>
        <end position="202"/>
    </location>
</feature>
<feature type="region of interest" description="Disordered" evidence="2">
    <location>
        <begin position="96"/>
        <end position="142"/>
    </location>
</feature>
<reference evidence="3" key="1">
    <citation type="submission" date="2021-02" db="EMBL/GenBank/DDBJ databases">
        <authorList>
            <person name="Nowell W R."/>
        </authorList>
    </citation>
    <scope>NUCLEOTIDE SEQUENCE</scope>
</reference>
<feature type="region of interest" description="Disordered" evidence="2">
    <location>
        <begin position="1956"/>
        <end position="1975"/>
    </location>
</feature>
<dbReference type="OrthoDB" id="10037265at2759"/>
<feature type="compositionally biased region" description="Acidic residues" evidence="2">
    <location>
        <begin position="1747"/>
        <end position="1760"/>
    </location>
</feature>
<dbReference type="EMBL" id="CAJNOW010004114">
    <property type="protein sequence ID" value="CAF1405618.1"/>
    <property type="molecule type" value="Genomic_DNA"/>
</dbReference>
<feature type="compositionally biased region" description="Polar residues" evidence="2">
    <location>
        <begin position="384"/>
        <end position="393"/>
    </location>
</feature>
<feature type="region of interest" description="Disordered" evidence="2">
    <location>
        <begin position="1711"/>
        <end position="1793"/>
    </location>
</feature>
<feature type="compositionally biased region" description="Polar residues" evidence="2">
    <location>
        <begin position="414"/>
        <end position="432"/>
    </location>
</feature>
<feature type="region of interest" description="Disordered" evidence="2">
    <location>
        <begin position="1027"/>
        <end position="1047"/>
    </location>
</feature>
<keyword evidence="1" id="KW-0175">Coiled coil</keyword>
<evidence type="ECO:0000256" key="2">
    <source>
        <dbReference type="SAM" id="MobiDB-lite"/>
    </source>
</evidence>
<feature type="region of interest" description="Disordered" evidence="2">
    <location>
        <begin position="667"/>
        <end position="713"/>
    </location>
</feature>
<accession>A0A815LB73</accession>
<feature type="coiled-coil region" evidence="1">
    <location>
        <begin position="2748"/>
        <end position="2801"/>
    </location>
</feature>
<evidence type="ECO:0000313" key="3">
    <source>
        <dbReference type="EMBL" id="CAF1405618.1"/>
    </source>
</evidence>
<feature type="compositionally biased region" description="Basic residues" evidence="2">
    <location>
        <begin position="321"/>
        <end position="336"/>
    </location>
</feature>
<sequence length="3026" mass="341316">MLTICSSCGLLTSSNEHRSGCKAATIESTRREESMSESSNHIESSRLFNTTSNEHTLFAGTLRDWCDPLLQGQEQILVPLCPRCASCRCESLKDLPNSSHHSKRQHQRNHDPSCPKYRQHERTKSTSKRRVFNKPKRRAISHDPSIALTDKLVERTPSPSLTYRIERRETISKIPIRISTSSSVATTSEYSPASSINSSRSSNMKTKIPRPISNQHVTYTPSLTYSTQSSATSDDDLNDYDHDSLQGDTCQKLPTMSENEFYNMDISSKKKKKNIMMLYCTTNGTNQLDHIDEQNLLKKKKKTKMSSLLKPHSHSESSSEKRRRKFWHRESRHSKSKSAGTSSSPPINDLSSATSSSSSSSLFSNSCSSSIEPRKKTRSYRLASPTQTAQNPPISDDSLSEKSERLLKKKRPHSSYTTTGTTEDSPQHESLQSVPPSVYLIELKNNSRPTNSFGLTKTITYVWKSNSSKKDDERLHTYPKYTVEQVSPMIDQDRRSIPVSSRHITLQRGKIDYWENMKASPDSVLTSSCQNHIGSASNLLSLSFEHQLKDTRRNTNAIGHVISVTTTKRRQPSLLNQTQNSQWNVEGDGKQLRYSNLKWYSVDQLQKDNRHATKQRTKRKYQQELLHTCDSTTDTGSSSDQHNRSAPPILQHTNVTNQNHEVFETISMNKQTDSTIPDYSSFNREVNDASSPVKHNETQQTHSSSSSSSSSNDKLDLIEKIINNERSDSSSKRKLNSYASTDEDVDEFNLDYSDGVNRSATTTIQAYRDRLNARLHPEQQETNSTNRKFLSTEYSQVTIDSGVDIASEQKLFQFKIDEQCSEETTNQNDLFALSDDSLLDIESPYMNDLALKPSFIIKKQQKQSRSYTDDSEGGRSYLTAITDIPSLNKPERVPSNTSEQYYSADSDFNTSLSLANNDIEFENQTHPDQEKQELSPDQSSTSSTASPIPPEIDSQLPAFGDWIDGVFTTFLAETNQQSNSTSRSSSILSVHISQNTIDTSSSQVLTVIENNKDHQNLAIMEKYSTISDDNNQMNSSHGRSQSLPNGELQKDDANLKEMSISSLNNENNNDNLYKNVNNYKNISTIDAQVANKQSTSLPLSSIESGDEEVINRETMENDEIFSLSNTTTNNIDVGKVKEKEQDDDAQHIEIGVESDNKNDSPLIQIVMPDESSPPSFSFFEGFHYRESQQNQHANSHDSLLQPDHIPIMSTINTAASSSDDLSSTRQLLSSAFHSKDSALGLSDDNLNCLQTNEFNIQDIHNDYDEDDDRQQQQQHDRMSLSLSNVQQGETVDNNEIEDNTTNYIDKNEMVCEHIPENNTIMMCININTQLRPTSYGIEHAERTVSSSSSEQLIPKEKQTGMYYPAFGSSAAIHLAEKYNCEWLQDVTSPNSTIRKHSTIVESKESPDSRIFHQYQNIGDDDEFYLSLQAIQPSHSCPQLNYTTMREPLRERSYSLTTLDAYAYLDITRDTLEQMWFSLLDLAFSDKDDIELGEYKLRHIMGLSNSYTNVNETQIEKSRSHGDIFSSTNKNHQDKFTKKKSKSFDITSLGKSATNTSTTNESANVGLLQGAAISEPFLDRIGPASTHSDTENNLLDIDDDSIQSYEQDNVLSDEHEPPTNQITSPIIKEPLNYVFHYPHHLENNDDFDLDPIDDISNYLPNTNLQKNEIFGDEDKQVCMSLGFDDDEATAALAAAVQPRDTQAILSAYRPHSLSTIPSSGESQYASSDDSEDFDENIRRNTISINQEDIVEVDNSEEETEDDHGKIGSGISSPQSKPNTPIESRSATPSELNQPVKFSNFSEIDHDAWEKSINEPIYTDDLSIEQNNDGGLLTFTENLTAIISLQSTEQQSQILTTDKIESTIIKKEFYENTFIEQINENNSVIASSQEDYIEHMDEQQVNKSVDSTRTSISSIHDTHLDPDELAYRLARLDPYNISSPPKKTLADELAELGEKERHFENDSLDHTPPSEKKLYKSYPTTPPLKIDQLTLVVDEIQKLNQEKSVSSLSTIIQDIHSVKNNQFLTKIVDYHQSPPVSNLQTIVMELHEASSRKPVERPQRPTHLELDLDEQVEEYEQILRSSVTDSIPISSNIINNLEKNLAEYKTKAPSPALPPAPVLSSSSLSLTRRISESPLPLTRYQNHRVDKVSDLEIVKQGNGFKIGYVDRQGTDQRVILTKRIPAGPDVMARDPHVRLPYKGRKILNQVFSSILYTNGYNSIQEDRKYQHSADDIEVPIIGTNPEHFDESDMISIDIDGPSTMLNSICESIVITQGSVYSNTPLKPSRDKPIAQPIAKSVFDRNTLNSNASHLRHVVLDQHEEYLLNSSRTPTPSNKKDKIEVIDTWHDRTVIDGSSTTWRSPSLNTFKATTHVQPSTQAQTFVSSIEPNLVQMRIAPTTYDTKYRSSEHIEIPATYDLDAETVDTPKNPAKSTRDVALSPILIDQKFYQTSSTSTAATPGKVDRSCQYSPPLKRELGLQCQFDHLTSSTQVSSYDIPNFLITNNGTQTTINDANTIVPLDDSGIQRHMQTVSPSLSTTSSDHQQTMQTGVDFIKKFNDHNNHTSGLTVTQYTDENYYLPSNDNNQTILTSRSATLERSADSGILVDEQLLRTRRNKANFALQVDIKGSSSDSEDVSEVTQRPLHRMKSLTNDDVYEHHSELMIKTNSVRQVRQHSSTNGKQGAEHSTISAKEIEQQILQLRRERAHILDLLSLNWSRSNIWVELTEAKLNYIIGETDALLRSLSFDASPVDSERVKVKMHQYEEDMAELTRQRLAIYRQRLEDSKKQLDIKIDELELKKSSLEHHTSHYSTLEFTPRTEVVRHAKSFLSTSAENLSNIPLQDSVSSHPHLLDVSFLTSTPSNQTIGLPPRYPRSPRLPQQYQSPDTYRTVYRPTPRYPSAVALNTDQRYDFPRYRTTSYVTPNGNLSGLQGLSRSQQAILDETDKLVKDSQEFHNESASQFERARESLLSSEASIRLARANMAASRFSPTSNYLPNDVTLAELFKYEQSLAKETAKNTRTYSSISTSAES</sequence>
<dbReference type="Proteomes" id="UP000663834">
    <property type="component" value="Unassembled WGS sequence"/>
</dbReference>
<feature type="region of interest" description="Disordered" evidence="2">
    <location>
        <begin position="925"/>
        <end position="955"/>
    </location>
</feature>
<feature type="compositionally biased region" description="Low complexity" evidence="2">
    <location>
        <begin position="935"/>
        <end position="946"/>
    </location>
</feature>
<feature type="compositionally biased region" description="Polar residues" evidence="2">
    <location>
        <begin position="1027"/>
        <end position="1044"/>
    </location>
</feature>
<gene>
    <name evidence="3" type="ORF">KQP761_LOCUS9920</name>
</gene>
<proteinExistence type="predicted"/>
<feature type="compositionally biased region" description="Polar residues" evidence="2">
    <location>
        <begin position="1768"/>
        <end position="1793"/>
    </location>
</feature>
<protein>
    <submittedName>
        <fullName evidence="3">Uncharacterized protein</fullName>
    </submittedName>
</protein>
<organism evidence="3 4">
    <name type="scientific">Rotaria magnacalcarata</name>
    <dbReference type="NCBI Taxonomy" id="392030"/>
    <lineage>
        <taxon>Eukaryota</taxon>
        <taxon>Metazoa</taxon>
        <taxon>Spiralia</taxon>
        <taxon>Gnathifera</taxon>
        <taxon>Rotifera</taxon>
        <taxon>Eurotatoria</taxon>
        <taxon>Bdelloidea</taxon>
        <taxon>Philodinida</taxon>
        <taxon>Philodinidae</taxon>
        <taxon>Rotaria</taxon>
    </lineage>
</organism>
<feature type="compositionally biased region" description="Polar residues" evidence="2">
    <location>
        <begin position="667"/>
        <end position="690"/>
    </location>
</feature>
<feature type="compositionally biased region" description="Low complexity" evidence="2">
    <location>
        <begin position="351"/>
        <end position="370"/>
    </location>
</feature>
<evidence type="ECO:0000313" key="4">
    <source>
        <dbReference type="Proteomes" id="UP000663834"/>
    </source>
</evidence>
<comment type="caution">
    <text evidence="3">The sequence shown here is derived from an EMBL/GenBank/DDBJ whole genome shotgun (WGS) entry which is preliminary data.</text>
</comment>
<feature type="compositionally biased region" description="Polar residues" evidence="2">
    <location>
        <begin position="212"/>
        <end position="232"/>
    </location>
</feature>
<feature type="compositionally biased region" description="Basic residues" evidence="2">
    <location>
        <begin position="125"/>
        <end position="139"/>
    </location>
</feature>
<feature type="region of interest" description="Disordered" evidence="2">
    <location>
        <begin position="860"/>
        <end position="902"/>
    </location>
</feature>
<feature type="region of interest" description="Disordered" evidence="2">
    <location>
        <begin position="300"/>
        <end position="432"/>
    </location>
</feature>
<feature type="compositionally biased region" description="Basic and acidic residues" evidence="2">
    <location>
        <begin position="1956"/>
        <end position="1972"/>
    </location>
</feature>
<feature type="region of interest" description="Disordered" evidence="2">
    <location>
        <begin position="181"/>
        <end position="246"/>
    </location>
</feature>
<feature type="region of interest" description="Disordered" evidence="2">
    <location>
        <begin position="2857"/>
        <end position="2877"/>
    </location>
</feature>